<reference evidence="1 2" key="1">
    <citation type="submission" date="2024-03" db="EMBL/GenBank/DDBJ databases">
        <title>Actinomycetospora sp. OC33-EN07, a novel actinomycete isolated from wild orchid (Aerides multiflora).</title>
        <authorList>
            <person name="Suriyachadkun C."/>
        </authorList>
    </citation>
    <scope>NUCLEOTIDE SEQUENCE [LARGE SCALE GENOMIC DNA]</scope>
    <source>
        <strain evidence="1 2">OC33-EN07</strain>
    </source>
</reference>
<accession>A0ABU8MG14</accession>
<dbReference type="Pfam" id="PF06224">
    <property type="entry name" value="AlkZ-like"/>
    <property type="match status" value="1"/>
</dbReference>
<dbReference type="PANTHER" id="PTHR38479">
    <property type="entry name" value="LMO0824 PROTEIN"/>
    <property type="match status" value="1"/>
</dbReference>
<comment type="caution">
    <text evidence="1">The sequence shown here is derived from an EMBL/GenBank/DDBJ whole genome shotgun (WGS) entry which is preliminary data.</text>
</comment>
<protein>
    <submittedName>
        <fullName evidence="1">Winged helix DNA-binding domain-containing protein</fullName>
    </submittedName>
</protein>
<proteinExistence type="predicted"/>
<organism evidence="1 2">
    <name type="scientific">Actinomycetospora flava</name>
    <dbReference type="NCBI Taxonomy" id="3129232"/>
    <lineage>
        <taxon>Bacteria</taxon>
        <taxon>Bacillati</taxon>
        <taxon>Actinomycetota</taxon>
        <taxon>Actinomycetes</taxon>
        <taxon>Pseudonocardiales</taxon>
        <taxon>Pseudonocardiaceae</taxon>
        <taxon>Actinomycetospora</taxon>
    </lineage>
</organism>
<sequence length="347" mass="37536">MSARRVSEVGLLRLVALGLVAPPDDDVAGVVRRLGAVQAQDLPGVLTSLALRTASRSREAVVAACDAGEIVRSWPMRGTLHLVPAEDLGWMLRLGTPRPRVQAARRRVELGLTDADVERAGELALGAVPATRDELFAVWEDAGLAPAKGRGYHLLGALAESGVLCFGPLRDGEPVIVDVARWIPSPRRLEREEALGEWAKRYFRSHGPATRADFLRWTNIPAADVDAGLAVARPGLATLDVDGTEYLMDPAVPDLLAAHRRRALGVHLLPGFDEFVLGYGRRDDVLEPAHFDRIVPGGNGVFRATVVHRGRIVGTWAAPRRRLEVAPFGTLDDRTEAAVARAHARLP</sequence>
<keyword evidence="2" id="KW-1185">Reference proteome</keyword>
<dbReference type="EMBL" id="JBBEGM010000022">
    <property type="protein sequence ID" value="MEJ2865859.1"/>
    <property type="molecule type" value="Genomic_DNA"/>
</dbReference>
<gene>
    <name evidence="1" type="ORF">WCD58_32205</name>
</gene>
<dbReference type="Proteomes" id="UP001369736">
    <property type="component" value="Unassembled WGS sequence"/>
</dbReference>
<name>A0ABU8MG14_9PSEU</name>
<keyword evidence="1" id="KW-0238">DNA-binding</keyword>
<evidence type="ECO:0000313" key="1">
    <source>
        <dbReference type="EMBL" id="MEJ2865859.1"/>
    </source>
</evidence>
<dbReference type="PANTHER" id="PTHR38479:SF2">
    <property type="entry name" value="WINGED HELIX DNA-BINDING DOMAIN-CONTAINING PROTEIN"/>
    <property type="match status" value="1"/>
</dbReference>
<dbReference type="InterPro" id="IPR009351">
    <property type="entry name" value="AlkZ-like"/>
</dbReference>
<evidence type="ECO:0000313" key="2">
    <source>
        <dbReference type="Proteomes" id="UP001369736"/>
    </source>
</evidence>
<dbReference type="RefSeq" id="WP_337707234.1">
    <property type="nucleotide sequence ID" value="NZ_JBBEGM010000022.1"/>
</dbReference>
<dbReference type="GO" id="GO:0003677">
    <property type="term" value="F:DNA binding"/>
    <property type="evidence" value="ECO:0007669"/>
    <property type="project" value="UniProtKB-KW"/>
</dbReference>